<feature type="compositionally biased region" description="Basic and acidic residues" evidence="1">
    <location>
        <begin position="409"/>
        <end position="422"/>
    </location>
</feature>
<keyword evidence="3" id="KW-1185">Reference proteome</keyword>
<feature type="region of interest" description="Disordered" evidence="1">
    <location>
        <begin position="353"/>
        <end position="374"/>
    </location>
</feature>
<organism evidence="2 3">
    <name type="scientific">Hymenoscyphus albidus</name>
    <dbReference type="NCBI Taxonomy" id="595503"/>
    <lineage>
        <taxon>Eukaryota</taxon>
        <taxon>Fungi</taxon>
        <taxon>Dikarya</taxon>
        <taxon>Ascomycota</taxon>
        <taxon>Pezizomycotina</taxon>
        <taxon>Leotiomycetes</taxon>
        <taxon>Helotiales</taxon>
        <taxon>Helotiaceae</taxon>
        <taxon>Hymenoscyphus</taxon>
    </lineage>
</organism>
<accession>A0A9N9Q5P4</accession>
<reference evidence="2" key="1">
    <citation type="submission" date="2021-07" db="EMBL/GenBank/DDBJ databases">
        <authorList>
            <person name="Durling M."/>
        </authorList>
    </citation>
    <scope>NUCLEOTIDE SEQUENCE</scope>
</reference>
<evidence type="ECO:0000313" key="3">
    <source>
        <dbReference type="Proteomes" id="UP000701801"/>
    </source>
</evidence>
<feature type="compositionally biased region" description="Low complexity" evidence="1">
    <location>
        <begin position="458"/>
        <end position="468"/>
    </location>
</feature>
<sequence>MEEEEPKSQLYCCNTCTDMIPNTRARVLCHHCLNYHLCANCYVAKNYARPHVDNHPTMVFKQSGYFVPEAPGFAAKAEKPPPLPPRQPAQTSIQDIEIPMADWSVLWSLIKSPSKKNSKTAAKADILDEPLVQLKDVTGAGLAVMTNGINELHNPNFPPSPPKSVDVDGSAPSYPIPEKWEPLFAADSTPAPIFIALMGTIFSCLDPRHTGFLTPEVYSDFLDVQGYQWTANVWKNSLDAEGGENHKEIADLEFGIYLADLSISHKLMVRAKSATQEEIEGAELVEPKSPASLRVKEHMNFGANMPILSRQGFIDLSAIEYLVSATKGHEYLQKAIDEYGIWKQLGKLPRSMLPDNSLPKASQIRSKATDAEVKEADKNVENPIASMAPALPSRQSIGLSENFATPVSEGEKEQFHEVDLKVGPKKKSVSEGSRLEEDQVKNGKRAASIADSDDGNSSRKISSESGKSFMELYKES</sequence>
<evidence type="ECO:0000313" key="2">
    <source>
        <dbReference type="EMBL" id="CAG8976094.1"/>
    </source>
</evidence>
<evidence type="ECO:0000256" key="1">
    <source>
        <dbReference type="SAM" id="MobiDB-lite"/>
    </source>
</evidence>
<dbReference type="OrthoDB" id="7873042at2759"/>
<comment type="caution">
    <text evidence="2">The sequence shown here is derived from an EMBL/GenBank/DDBJ whole genome shotgun (WGS) entry which is preliminary data.</text>
</comment>
<dbReference type="EMBL" id="CAJVRM010000162">
    <property type="protein sequence ID" value="CAG8976094.1"/>
    <property type="molecule type" value="Genomic_DNA"/>
</dbReference>
<proteinExistence type="predicted"/>
<feature type="region of interest" description="Disordered" evidence="1">
    <location>
        <begin position="405"/>
        <end position="476"/>
    </location>
</feature>
<protein>
    <recommendedName>
        <fullName evidence="4">ZZ-type domain-containing protein</fullName>
    </recommendedName>
</protein>
<dbReference type="Proteomes" id="UP000701801">
    <property type="component" value="Unassembled WGS sequence"/>
</dbReference>
<name>A0A9N9Q5P4_9HELO</name>
<gene>
    <name evidence="2" type="ORF">HYALB_00002372</name>
</gene>
<dbReference type="SUPFAM" id="SSF57850">
    <property type="entry name" value="RING/U-box"/>
    <property type="match status" value="1"/>
</dbReference>
<dbReference type="AlphaFoldDB" id="A0A9N9Q5P4"/>
<evidence type="ECO:0008006" key="4">
    <source>
        <dbReference type="Google" id="ProtNLM"/>
    </source>
</evidence>